<sequence>MIDPKEISADRLMEPSFSERVFKDGYELMSFPTIKTKQLAETIAQALSLDREEINDINKKYFVLVSRLRFSALDHYTERDIESFFEHCICDALALEEFDPQLRLKAKLINILITERDAFKKRLREALTRNTQVISSVPIQVNGKTLPGTIQNWFKDYFGKVGTGYVNTVDQAQYFFSNSNFVKLSAIEKNKLRQLFTLYEWLKLSSMTLEGVEESVGFVDKNGDLIDFQQGIPIRLSVETSKKAVDPRQKLLQEFLGPEQERTLLHKEESSLEKAATDNLASLKPVFLAALNQKDKYKAIAVLRIIAQKGNLLEEFRQDEKISELFKTLLKKQYRPEILADFQRQGFTAPYLSLFLQRVLKNQLGMSNSDSARIGVQLENILVHRGSTQVQGMVYGDLVTGQYVWQELKDDGVRLLLEKVK</sequence>
<evidence type="ECO:0000313" key="2">
    <source>
        <dbReference type="Proteomes" id="UP000230779"/>
    </source>
</evidence>
<organism evidence="1 2">
    <name type="scientific">Candidatus Kerfeldbacteria bacterium CG_4_10_14_0_8_um_filter_42_10</name>
    <dbReference type="NCBI Taxonomy" id="2014248"/>
    <lineage>
        <taxon>Bacteria</taxon>
        <taxon>Candidatus Kerfeldiibacteriota</taxon>
    </lineage>
</organism>
<reference evidence="1 2" key="1">
    <citation type="submission" date="2017-09" db="EMBL/GenBank/DDBJ databases">
        <title>Depth-based differentiation of microbial function through sediment-hosted aquifers and enrichment of novel symbionts in the deep terrestrial subsurface.</title>
        <authorList>
            <person name="Probst A.J."/>
            <person name="Ladd B."/>
            <person name="Jarett J.K."/>
            <person name="Geller-Mcgrath D.E."/>
            <person name="Sieber C.M."/>
            <person name="Emerson J.B."/>
            <person name="Anantharaman K."/>
            <person name="Thomas B.C."/>
            <person name="Malmstrom R."/>
            <person name="Stieglmeier M."/>
            <person name="Klingl A."/>
            <person name="Woyke T."/>
            <person name="Ryan C.M."/>
            <person name="Banfield J.F."/>
        </authorList>
    </citation>
    <scope>NUCLEOTIDE SEQUENCE [LARGE SCALE GENOMIC DNA]</scope>
    <source>
        <strain evidence="1">CG_4_10_14_0_8_um_filter_42_10</strain>
    </source>
</reference>
<protein>
    <submittedName>
        <fullName evidence="1">Uncharacterized protein</fullName>
    </submittedName>
</protein>
<accession>A0A2M7RGC8</accession>
<dbReference type="AlphaFoldDB" id="A0A2M7RGC8"/>
<gene>
    <name evidence="1" type="ORF">COY66_06270</name>
</gene>
<dbReference type="EMBL" id="PFMD01000075">
    <property type="protein sequence ID" value="PIY95617.1"/>
    <property type="molecule type" value="Genomic_DNA"/>
</dbReference>
<evidence type="ECO:0000313" key="1">
    <source>
        <dbReference type="EMBL" id="PIY95617.1"/>
    </source>
</evidence>
<name>A0A2M7RGC8_9BACT</name>
<comment type="caution">
    <text evidence="1">The sequence shown here is derived from an EMBL/GenBank/DDBJ whole genome shotgun (WGS) entry which is preliminary data.</text>
</comment>
<dbReference type="Proteomes" id="UP000230779">
    <property type="component" value="Unassembled WGS sequence"/>
</dbReference>
<proteinExistence type="predicted"/>